<dbReference type="Gene3D" id="3.30.950.10">
    <property type="entry name" value="Methyltransferase, Cobalt-precorrin-4 Transmethylase, Domain 2"/>
    <property type="match status" value="1"/>
</dbReference>
<dbReference type="EC" id="2.1.1.130" evidence="10"/>
<dbReference type="PROSITE" id="PS00840">
    <property type="entry name" value="SUMT_2"/>
    <property type="match status" value="1"/>
</dbReference>
<evidence type="ECO:0000256" key="3">
    <source>
        <dbReference type="ARBA" id="ARBA00022573"/>
    </source>
</evidence>
<comment type="pathway">
    <text evidence="1">Cofactor biosynthesis; adenosylcobalamin biosynthesis.</text>
</comment>
<dbReference type="InterPro" id="IPR012382">
    <property type="entry name" value="CobI/CbiL"/>
</dbReference>
<dbReference type="AlphaFoldDB" id="A0A1Y5S4T0"/>
<keyword evidence="6" id="KW-0949">S-adenosyl-L-methionine</keyword>
<dbReference type="InterPro" id="IPR003043">
    <property type="entry name" value="Uropor_MeTrfase_CS"/>
</dbReference>
<name>A0A1Y5S4T0_9RHOB</name>
<feature type="domain" description="Tetrapyrrole methylase" evidence="9">
    <location>
        <begin position="13"/>
        <end position="226"/>
    </location>
</feature>
<dbReference type="STRING" id="658057.SAMN04488032_10848"/>
<comment type="similarity">
    <text evidence="2 7 8">Belongs to the precorrin methyltransferase family.</text>
</comment>
<evidence type="ECO:0000256" key="8">
    <source>
        <dbReference type="RuleBase" id="RU003960"/>
    </source>
</evidence>
<dbReference type="SUPFAM" id="SSF53790">
    <property type="entry name" value="Tetrapyrrole methylase"/>
    <property type="match status" value="1"/>
</dbReference>
<dbReference type="RefSeq" id="WP_244515621.1">
    <property type="nucleotide sequence ID" value="NZ_FNZV01000008.1"/>
</dbReference>
<evidence type="ECO:0000256" key="1">
    <source>
        <dbReference type="ARBA" id="ARBA00004953"/>
    </source>
</evidence>
<dbReference type="Gene3D" id="3.40.1010.10">
    <property type="entry name" value="Cobalt-precorrin-4 Transmethylase, Domain 1"/>
    <property type="match status" value="1"/>
</dbReference>
<evidence type="ECO:0000256" key="5">
    <source>
        <dbReference type="ARBA" id="ARBA00022679"/>
    </source>
</evidence>
<protein>
    <submittedName>
        <fullName evidence="10">Precorrin-2 C(20)-methyltransferase</fullName>
        <ecNumber evidence="10">2.1.1.130</ecNumber>
    </submittedName>
</protein>
<dbReference type="InterPro" id="IPR014776">
    <property type="entry name" value="4pyrrole_Mease_sub2"/>
</dbReference>
<dbReference type="InterPro" id="IPR014777">
    <property type="entry name" value="4pyrrole_Mease_sub1"/>
</dbReference>
<evidence type="ECO:0000256" key="6">
    <source>
        <dbReference type="ARBA" id="ARBA00022691"/>
    </source>
</evidence>
<dbReference type="NCBIfam" id="TIGR01467">
    <property type="entry name" value="cobI_cbiL"/>
    <property type="match status" value="1"/>
</dbReference>
<evidence type="ECO:0000256" key="2">
    <source>
        <dbReference type="ARBA" id="ARBA00005879"/>
    </source>
</evidence>
<dbReference type="PROSITE" id="PS00839">
    <property type="entry name" value="SUMT_1"/>
    <property type="match status" value="1"/>
</dbReference>
<proteinExistence type="inferred from homology"/>
<evidence type="ECO:0000259" key="9">
    <source>
        <dbReference type="Pfam" id="PF00590"/>
    </source>
</evidence>
<keyword evidence="5 8" id="KW-0808">Transferase</keyword>
<keyword evidence="3" id="KW-0169">Cobalamin biosynthesis</keyword>
<evidence type="ECO:0000313" key="10">
    <source>
        <dbReference type="EMBL" id="SLN32155.1"/>
    </source>
</evidence>
<dbReference type="GO" id="GO:0030788">
    <property type="term" value="F:precorrin-2 C20-methyltransferase activity"/>
    <property type="evidence" value="ECO:0007669"/>
    <property type="project" value="UniProtKB-EC"/>
</dbReference>
<keyword evidence="11" id="KW-1185">Reference proteome</keyword>
<dbReference type="InterPro" id="IPR000878">
    <property type="entry name" value="4pyrrol_Mease"/>
</dbReference>
<dbReference type="InterPro" id="IPR035996">
    <property type="entry name" value="4pyrrol_Methylase_sf"/>
</dbReference>
<sequence length="251" mass="26744">MTQMKRGPQKRGKVYGIGLGPGDPELMTLKAARLIREAAVIAYPTLAGGASFARSIAADFITDGTREIAMDVPMTVARGPAQAAYDQGASEMATLLDSGQDVVVLCEGDPFFYGSFMYLFARLKSAYDVEIVPGVTSVTACAAVAKLPLVARNEVMTVLPAPLLVGTQNRQNADACHTDILHNADTIIVMKLGRHFAAVRALIEAAGLTENSVYIERATGADEIVKPLKDAPETAPYFSMILIVKGADPWL</sequence>
<gene>
    <name evidence="10" type="primary">cobI</name>
    <name evidence="10" type="ORF">PAM7971_01260</name>
</gene>
<dbReference type="EMBL" id="FWFW01000003">
    <property type="protein sequence ID" value="SLN32155.1"/>
    <property type="molecule type" value="Genomic_DNA"/>
</dbReference>
<dbReference type="GO" id="GO:0009236">
    <property type="term" value="P:cobalamin biosynthetic process"/>
    <property type="evidence" value="ECO:0007669"/>
    <property type="project" value="UniProtKB-UniRule"/>
</dbReference>
<dbReference type="Proteomes" id="UP000193307">
    <property type="component" value="Unassembled WGS sequence"/>
</dbReference>
<reference evidence="10 11" key="1">
    <citation type="submission" date="2017-03" db="EMBL/GenBank/DDBJ databases">
        <authorList>
            <person name="Afonso C.L."/>
            <person name="Miller P.J."/>
            <person name="Scott M.A."/>
            <person name="Spackman E."/>
            <person name="Goraichik I."/>
            <person name="Dimitrov K.M."/>
            <person name="Suarez D.L."/>
            <person name="Swayne D.E."/>
        </authorList>
    </citation>
    <scope>NUCLEOTIDE SEQUENCE [LARGE SCALE GENOMIC DNA]</scope>
    <source>
        <strain evidence="10 11">CECT 7971</strain>
    </source>
</reference>
<evidence type="ECO:0000256" key="7">
    <source>
        <dbReference type="PIRNR" id="PIRNR036427"/>
    </source>
</evidence>
<accession>A0A1Y5S4T0</accession>
<keyword evidence="4 8" id="KW-0489">Methyltransferase</keyword>
<dbReference type="PIRSF" id="PIRSF036427">
    <property type="entry name" value="Precrrn-2_mtase"/>
    <property type="match status" value="1"/>
</dbReference>
<dbReference type="CDD" id="cd11645">
    <property type="entry name" value="Precorrin_2_C20_MT"/>
    <property type="match status" value="1"/>
</dbReference>
<dbReference type="UniPathway" id="UPA00148"/>
<dbReference type="Pfam" id="PF00590">
    <property type="entry name" value="TP_methylase"/>
    <property type="match status" value="1"/>
</dbReference>
<dbReference type="InterPro" id="IPR006364">
    <property type="entry name" value="CobI/CbiL/CobIJ_dom"/>
</dbReference>
<evidence type="ECO:0000313" key="11">
    <source>
        <dbReference type="Proteomes" id="UP000193307"/>
    </source>
</evidence>
<evidence type="ECO:0000256" key="4">
    <source>
        <dbReference type="ARBA" id="ARBA00022603"/>
    </source>
</evidence>
<dbReference type="PANTHER" id="PTHR43467:SF2">
    <property type="entry name" value="COBALT-PRECORRIN-2 C(20)-METHYLTRANSFERASE"/>
    <property type="match status" value="1"/>
</dbReference>
<dbReference type="PANTHER" id="PTHR43467">
    <property type="entry name" value="COBALT-PRECORRIN-2 C(20)-METHYLTRANSFERASE"/>
    <property type="match status" value="1"/>
</dbReference>
<dbReference type="GO" id="GO:0032259">
    <property type="term" value="P:methylation"/>
    <property type="evidence" value="ECO:0007669"/>
    <property type="project" value="UniProtKB-KW"/>
</dbReference>
<organism evidence="10 11">
    <name type="scientific">Pacificibacter marinus</name>
    <dbReference type="NCBI Taxonomy" id="658057"/>
    <lineage>
        <taxon>Bacteria</taxon>
        <taxon>Pseudomonadati</taxon>
        <taxon>Pseudomonadota</taxon>
        <taxon>Alphaproteobacteria</taxon>
        <taxon>Rhodobacterales</taxon>
        <taxon>Roseobacteraceae</taxon>
        <taxon>Pacificibacter</taxon>
    </lineage>
</organism>